<dbReference type="PANTHER" id="PTHR30413:SF8">
    <property type="entry name" value="TRANSPORT PERMEASE PROTEIN"/>
    <property type="match status" value="1"/>
</dbReference>
<dbReference type="GO" id="GO:0043190">
    <property type="term" value="C:ATP-binding cassette (ABC) transporter complex"/>
    <property type="evidence" value="ECO:0007669"/>
    <property type="project" value="InterPro"/>
</dbReference>
<dbReference type="GO" id="GO:0015920">
    <property type="term" value="P:lipopolysaccharide transport"/>
    <property type="evidence" value="ECO:0007669"/>
    <property type="project" value="TreeGrafter"/>
</dbReference>
<keyword evidence="12" id="KW-1185">Reference proteome</keyword>
<evidence type="ECO:0000256" key="1">
    <source>
        <dbReference type="ARBA" id="ARBA00004429"/>
    </source>
</evidence>
<dbReference type="PROSITE" id="PS51012">
    <property type="entry name" value="ABC_TM2"/>
    <property type="match status" value="1"/>
</dbReference>
<proteinExistence type="inferred from homology"/>
<sequence length="259" mass="29643">MSLFRQIYQYRELLLTNVKKDIRGKYKGSVLGVIWSFLNPLLQVFVYYLVFPYLLGNVIPNYLIYLITGLIPWTFFLSTVTGGTRCIKDNAGIIKKVYFPREILMISQVLSGLVNFYISCLIILIFCLFGGVGISIHVLLVPFIALIQAVLSLGLILILGSIEPYIQDLEFIVQFILQMGFYGTPVIYTITQFQNAGWLLKIIEYNPLTVLLNAYRDCFLYHVWPDMNAILIVLAGSLLLLIIGMMIFRKLERNFAEVL</sequence>
<dbReference type="Pfam" id="PF01061">
    <property type="entry name" value="ABC2_membrane"/>
    <property type="match status" value="1"/>
</dbReference>
<feature type="transmembrane region" description="Helical" evidence="9">
    <location>
        <begin position="29"/>
        <end position="50"/>
    </location>
</feature>
<evidence type="ECO:0000256" key="8">
    <source>
        <dbReference type="ARBA" id="ARBA00023136"/>
    </source>
</evidence>
<organism evidence="11 12">
    <name type="scientific">Ileibacterium valens</name>
    <dbReference type="NCBI Taxonomy" id="1862668"/>
    <lineage>
        <taxon>Bacteria</taxon>
        <taxon>Bacillati</taxon>
        <taxon>Bacillota</taxon>
        <taxon>Erysipelotrichia</taxon>
        <taxon>Erysipelotrichales</taxon>
        <taxon>Erysipelotrichaceae</taxon>
        <taxon>Ileibacterium</taxon>
    </lineage>
</organism>
<protein>
    <recommendedName>
        <fullName evidence="9">Transport permease protein</fullName>
    </recommendedName>
</protein>
<keyword evidence="8 9" id="KW-0472">Membrane</keyword>
<feature type="transmembrane region" description="Helical" evidence="9">
    <location>
        <begin position="103"/>
        <end position="132"/>
    </location>
</feature>
<comment type="similarity">
    <text evidence="2 9">Belongs to the ABC-2 integral membrane protein family.</text>
</comment>
<dbReference type="InterPro" id="IPR000412">
    <property type="entry name" value="ABC_2_transport"/>
</dbReference>
<comment type="caution">
    <text evidence="11">The sequence shown here is derived from an EMBL/GenBank/DDBJ whole genome shotgun (WGS) entry which is preliminary data.</text>
</comment>
<dbReference type="InterPro" id="IPR047817">
    <property type="entry name" value="ABC2_TM_bact-type"/>
</dbReference>
<reference evidence="11 12" key="1">
    <citation type="submission" date="2016-11" db="EMBL/GenBank/DDBJ databases">
        <title>Description of two novel members of the family Erysipelotrichaceae: Ileibacterium lipovorans gen. nov., sp. nov. and Dubosiella newyorkensis, gen. nov., sp. nov.</title>
        <authorList>
            <person name="Cox L.M."/>
            <person name="Sohn J."/>
            <person name="Tyrrell K.L."/>
            <person name="Citron D.M."/>
            <person name="Lawson P.A."/>
            <person name="Patel N.B."/>
            <person name="Iizumi T."/>
            <person name="Perez-Perez G.I."/>
            <person name="Goldstein E.J."/>
            <person name="Blaser M.J."/>
        </authorList>
    </citation>
    <scope>NUCLEOTIDE SEQUENCE [LARGE SCALE GENOMIC DNA]</scope>
    <source>
        <strain evidence="11 12">NYU-BL-A3</strain>
    </source>
</reference>
<evidence type="ECO:0000313" key="11">
    <source>
        <dbReference type="EMBL" id="OLU37507.1"/>
    </source>
</evidence>
<evidence type="ECO:0000256" key="2">
    <source>
        <dbReference type="ARBA" id="ARBA00007783"/>
    </source>
</evidence>
<dbReference type="OrthoDB" id="9794365at2"/>
<evidence type="ECO:0000259" key="10">
    <source>
        <dbReference type="PROSITE" id="PS51012"/>
    </source>
</evidence>
<dbReference type="Proteomes" id="UP000186341">
    <property type="component" value="Unassembled WGS sequence"/>
</dbReference>
<dbReference type="RefSeq" id="WP_075820749.1">
    <property type="nucleotide sequence ID" value="NZ_CAJUTZ010000001.1"/>
</dbReference>
<dbReference type="PIRSF" id="PIRSF006648">
    <property type="entry name" value="DrrB"/>
    <property type="match status" value="1"/>
</dbReference>
<dbReference type="AlphaFoldDB" id="A0A1U7NDW5"/>
<dbReference type="EMBL" id="MPJW01000199">
    <property type="protein sequence ID" value="OLU37507.1"/>
    <property type="molecule type" value="Genomic_DNA"/>
</dbReference>
<evidence type="ECO:0000313" key="12">
    <source>
        <dbReference type="Proteomes" id="UP000186341"/>
    </source>
</evidence>
<name>A0A1U7NDW5_9FIRM</name>
<evidence type="ECO:0000256" key="7">
    <source>
        <dbReference type="ARBA" id="ARBA00022989"/>
    </source>
</evidence>
<dbReference type="GO" id="GO:0140359">
    <property type="term" value="F:ABC-type transporter activity"/>
    <property type="evidence" value="ECO:0007669"/>
    <property type="project" value="InterPro"/>
</dbReference>
<dbReference type="InterPro" id="IPR013525">
    <property type="entry name" value="ABC2_TM"/>
</dbReference>
<feature type="transmembrane region" description="Helical" evidence="9">
    <location>
        <begin position="138"/>
        <end position="159"/>
    </location>
</feature>
<feature type="transmembrane region" description="Helical" evidence="9">
    <location>
        <begin position="62"/>
        <end position="82"/>
    </location>
</feature>
<keyword evidence="5" id="KW-0997">Cell inner membrane</keyword>
<comment type="subcellular location">
    <subcellularLocation>
        <location evidence="1">Cell inner membrane</location>
        <topology evidence="1">Multi-pass membrane protein</topology>
    </subcellularLocation>
    <subcellularLocation>
        <location evidence="9">Cell membrane</location>
        <topology evidence="9">Multi-pass membrane protein</topology>
    </subcellularLocation>
</comment>
<keyword evidence="4 9" id="KW-1003">Cell membrane</keyword>
<evidence type="ECO:0000256" key="4">
    <source>
        <dbReference type="ARBA" id="ARBA00022475"/>
    </source>
</evidence>
<feature type="domain" description="ABC transmembrane type-2" evidence="10">
    <location>
        <begin position="31"/>
        <end position="251"/>
    </location>
</feature>
<keyword evidence="6 9" id="KW-0812">Transmembrane</keyword>
<evidence type="ECO:0000256" key="6">
    <source>
        <dbReference type="ARBA" id="ARBA00022692"/>
    </source>
</evidence>
<evidence type="ECO:0000256" key="3">
    <source>
        <dbReference type="ARBA" id="ARBA00022448"/>
    </source>
</evidence>
<evidence type="ECO:0000256" key="9">
    <source>
        <dbReference type="RuleBase" id="RU361157"/>
    </source>
</evidence>
<feature type="transmembrane region" description="Helical" evidence="9">
    <location>
        <begin position="171"/>
        <end position="190"/>
    </location>
</feature>
<accession>A0A1U7NDW5</accession>
<evidence type="ECO:0000256" key="5">
    <source>
        <dbReference type="ARBA" id="ARBA00022519"/>
    </source>
</evidence>
<dbReference type="GeneID" id="82203558"/>
<keyword evidence="3 9" id="KW-0813">Transport</keyword>
<keyword evidence="7 9" id="KW-1133">Transmembrane helix</keyword>
<dbReference type="PANTHER" id="PTHR30413">
    <property type="entry name" value="INNER MEMBRANE TRANSPORT PERMEASE"/>
    <property type="match status" value="1"/>
</dbReference>
<feature type="transmembrane region" description="Helical" evidence="9">
    <location>
        <begin position="229"/>
        <end position="248"/>
    </location>
</feature>
<gene>
    <name evidence="11" type="ORF">BO222_10390</name>
</gene>